<name>A0A841LEV3_9SPHN</name>
<evidence type="ECO:0000256" key="1">
    <source>
        <dbReference type="SAM" id="Phobius"/>
    </source>
</evidence>
<keyword evidence="4" id="KW-1185">Reference proteome</keyword>
<reference evidence="3 4" key="1">
    <citation type="submission" date="2020-08" db="EMBL/GenBank/DDBJ databases">
        <title>Genomic Encyclopedia of Type Strains, Phase IV (KMG-IV): sequencing the most valuable type-strain genomes for metagenomic binning, comparative biology and taxonomic classification.</title>
        <authorList>
            <person name="Goeker M."/>
        </authorList>
    </citation>
    <scope>NUCLEOTIDE SEQUENCE [LARGE SCALE GENOMIC DNA]</scope>
    <source>
        <strain evidence="3 4">DSM 102189</strain>
    </source>
</reference>
<feature type="transmembrane region" description="Helical" evidence="1">
    <location>
        <begin position="339"/>
        <end position="359"/>
    </location>
</feature>
<dbReference type="RefSeq" id="WP_184198172.1">
    <property type="nucleotide sequence ID" value="NZ_JACIIV010000010.1"/>
</dbReference>
<dbReference type="EMBL" id="JACIIV010000010">
    <property type="protein sequence ID" value="MBB6227498.1"/>
    <property type="molecule type" value="Genomic_DNA"/>
</dbReference>
<dbReference type="NCBIfam" id="TIGR02226">
    <property type="entry name" value="two_anch"/>
    <property type="match status" value="1"/>
</dbReference>
<dbReference type="Pfam" id="PF07584">
    <property type="entry name" value="BatA"/>
    <property type="match status" value="1"/>
</dbReference>
<dbReference type="PANTHER" id="PTHR37464">
    <property type="entry name" value="BLL2463 PROTEIN"/>
    <property type="match status" value="1"/>
</dbReference>
<proteinExistence type="predicted"/>
<evidence type="ECO:0000259" key="2">
    <source>
        <dbReference type="Pfam" id="PF07584"/>
    </source>
</evidence>
<accession>A0A841LEV3</accession>
<dbReference type="InterPro" id="IPR024163">
    <property type="entry name" value="Aerotolerance_reg_N"/>
</dbReference>
<feature type="transmembrane region" description="Helical" evidence="1">
    <location>
        <begin position="56"/>
        <end position="78"/>
    </location>
</feature>
<dbReference type="Proteomes" id="UP000538147">
    <property type="component" value="Unassembled WGS sequence"/>
</dbReference>
<keyword evidence="1" id="KW-1133">Transmembrane helix</keyword>
<protein>
    <recommendedName>
        <fullName evidence="2">Aerotolerance regulator N-terminal domain-containing protein</fullName>
    </recommendedName>
</protein>
<evidence type="ECO:0000313" key="3">
    <source>
        <dbReference type="EMBL" id="MBB6227498.1"/>
    </source>
</evidence>
<comment type="caution">
    <text evidence="3">The sequence shown here is derived from an EMBL/GenBank/DDBJ whole genome shotgun (WGS) entry which is preliminary data.</text>
</comment>
<sequence length="373" mass="39446">MPGFLFPLGLLGLLAVVLPLAIHLARRSDADIIDFAALRWLRAAPRPRAQIRFDEVPLLLLRLLLVVLLALLLAQPIWRGWTDRRPVLVVFPGADLVEARAALASAGDARALWLTPGFPDFGEIAPPAGPVSSLVRELDSTLAAQVPLTILVPGVLQGVDAELPRLSRPVQVRILEGAMPALAAPVEKLAFAARGPATDPGLRWLRAAATGLGAGFDLQPADAPMPPQSSILLWLGSGTPPDPITNWVASGGTALVMAQTQIPAGTTVWRDAQGPIAEASPLGRGRLIRFVRPLTPAALPALLEPDFPQALAALLQPPPEPARVSAEGWQPRTGGPAPVLAGLDLSGWLGLAIALGWLIERWVATRSRRAARP</sequence>
<keyword evidence="1" id="KW-0812">Transmembrane</keyword>
<feature type="domain" description="Aerotolerance regulator N-terminal" evidence="2">
    <location>
        <begin position="1"/>
        <end position="76"/>
    </location>
</feature>
<organism evidence="3 4">
    <name type="scientific">Polymorphobacter multimanifer</name>
    <dbReference type="NCBI Taxonomy" id="1070431"/>
    <lineage>
        <taxon>Bacteria</taxon>
        <taxon>Pseudomonadati</taxon>
        <taxon>Pseudomonadota</taxon>
        <taxon>Alphaproteobacteria</taxon>
        <taxon>Sphingomonadales</taxon>
        <taxon>Sphingosinicellaceae</taxon>
        <taxon>Polymorphobacter</taxon>
    </lineage>
</organism>
<feature type="transmembrane region" description="Helical" evidence="1">
    <location>
        <begin position="6"/>
        <end position="25"/>
    </location>
</feature>
<dbReference type="PANTHER" id="PTHR37464:SF1">
    <property type="entry name" value="BLL2463 PROTEIN"/>
    <property type="match status" value="1"/>
</dbReference>
<dbReference type="AlphaFoldDB" id="A0A841LEV3"/>
<gene>
    <name evidence="3" type="ORF">FHS79_001664</name>
</gene>
<keyword evidence="1" id="KW-0472">Membrane</keyword>
<evidence type="ECO:0000313" key="4">
    <source>
        <dbReference type="Proteomes" id="UP000538147"/>
    </source>
</evidence>
<dbReference type="InterPro" id="IPR011933">
    <property type="entry name" value="Double_TM_dom"/>
</dbReference>